<feature type="domain" description="Outer membrane protein beta-barrel" evidence="3">
    <location>
        <begin position="136"/>
        <end position="284"/>
    </location>
</feature>
<comment type="caution">
    <text evidence="4">The sequence shown here is derived from an EMBL/GenBank/DDBJ whole genome shotgun (WGS) entry which is preliminary data.</text>
</comment>
<dbReference type="Proteomes" id="UP000664628">
    <property type="component" value="Unassembled WGS sequence"/>
</dbReference>
<dbReference type="Pfam" id="PF13568">
    <property type="entry name" value="OMP_b-brl_2"/>
    <property type="match status" value="1"/>
</dbReference>
<evidence type="ECO:0000259" key="3">
    <source>
        <dbReference type="Pfam" id="PF13568"/>
    </source>
</evidence>
<dbReference type="InterPro" id="IPR025665">
    <property type="entry name" value="Beta-barrel_OMP_2"/>
</dbReference>
<feature type="region of interest" description="Disordered" evidence="1">
    <location>
        <begin position="95"/>
        <end position="132"/>
    </location>
</feature>
<organism evidence="4 5">
    <name type="scientific">Fibrella forsythiae</name>
    <dbReference type="NCBI Taxonomy" id="2817061"/>
    <lineage>
        <taxon>Bacteria</taxon>
        <taxon>Pseudomonadati</taxon>
        <taxon>Bacteroidota</taxon>
        <taxon>Cytophagia</taxon>
        <taxon>Cytophagales</taxon>
        <taxon>Spirosomataceae</taxon>
        <taxon>Fibrella</taxon>
    </lineage>
</organism>
<keyword evidence="2" id="KW-0732">Signal</keyword>
<evidence type="ECO:0000313" key="5">
    <source>
        <dbReference type="Proteomes" id="UP000664628"/>
    </source>
</evidence>
<feature type="compositionally biased region" description="Polar residues" evidence="1">
    <location>
        <begin position="98"/>
        <end position="117"/>
    </location>
</feature>
<sequence length="313" mass="32903">MRSLLTFLCICLCLSVATAQTKKKTTTAKKATTTTKTSTTTAVKKPVVTKPRPATVAAVATEPAPSTLTFPSTEPENAATLDAVKKQQMYDELHGVKNQPNTPNTGKKGQGSTRNGGSMTGGFPTGTETKQADSEARTYIGVRVGGNYSTYLERLVIPTGTGGTIDVTPDPLYGFHAGIVFQFGRGGIAFQPEINFNQDYLKSTTGTISASSLVVPLLAKFQFGQQGNTRFFVNVGPYGTYALESGSTETVIRYGGALGLGVGIPAGPGKITVEARGYYPLGDSKGTYDFANIPGKPITGQVSLGYLFPLGSR</sequence>
<name>A0ABS3JL99_9BACT</name>
<reference evidence="4 5" key="1">
    <citation type="submission" date="2021-03" db="EMBL/GenBank/DDBJ databases">
        <title>Fibrella sp. HMF5405 genome sequencing and assembly.</title>
        <authorList>
            <person name="Kang H."/>
            <person name="Kim H."/>
            <person name="Bae S."/>
            <person name="Joh K."/>
        </authorList>
    </citation>
    <scope>NUCLEOTIDE SEQUENCE [LARGE SCALE GENOMIC DNA]</scope>
    <source>
        <strain evidence="4 5">HMF5405</strain>
    </source>
</reference>
<dbReference type="RefSeq" id="WP_207330733.1">
    <property type="nucleotide sequence ID" value="NZ_JAFMYW010000006.1"/>
</dbReference>
<evidence type="ECO:0000313" key="4">
    <source>
        <dbReference type="EMBL" id="MBO0950786.1"/>
    </source>
</evidence>
<dbReference type="EMBL" id="JAFMYW010000006">
    <property type="protein sequence ID" value="MBO0950786.1"/>
    <property type="molecule type" value="Genomic_DNA"/>
</dbReference>
<evidence type="ECO:0000256" key="1">
    <source>
        <dbReference type="SAM" id="MobiDB-lite"/>
    </source>
</evidence>
<protein>
    <submittedName>
        <fullName evidence="4">PorT family protein</fullName>
    </submittedName>
</protein>
<gene>
    <name evidence="4" type="ORF">J2I46_19500</name>
</gene>
<evidence type="ECO:0000256" key="2">
    <source>
        <dbReference type="SAM" id="SignalP"/>
    </source>
</evidence>
<proteinExistence type="predicted"/>
<feature type="chain" id="PRO_5045953482" evidence="2">
    <location>
        <begin position="20"/>
        <end position="313"/>
    </location>
</feature>
<keyword evidence="5" id="KW-1185">Reference proteome</keyword>
<accession>A0ABS3JL99</accession>
<feature type="signal peptide" evidence="2">
    <location>
        <begin position="1"/>
        <end position="19"/>
    </location>
</feature>